<protein>
    <recommendedName>
        <fullName evidence="4">DUF1795 domain-containing protein</fullName>
    </recommendedName>
</protein>
<feature type="chain" id="PRO_5019132838" description="DUF1795 domain-containing protein" evidence="1">
    <location>
        <begin position="23"/>
        <end position="195"/>
    </location>
</feature>
<comment type="caution">
    <text evidence="2">The sequence shown here is derived from an EMBL/GenBank/DDBJ whole genome shotgun (WGS) entry which is preliminary data.</text>
</comment>
<organism evidence="2 3">
    <name type="scientific">Flavobacterium sufflavum</name>
    <dbReference type="NCBI Taxonomy" id="1921138"/>
    <lineage>
        <taxon>Bacteria</taxon>
        <taxon>Pseudomonadati</taxon>
        <taxon>Bacteroidota</taxon>
        <taxon>Flavobacteriia</taxon>
        <taxon>Flavobacteriales</taxon>
        <taxon>Flavobacteriaceae</taxon>
        <taxon>Flavobacterium</taxon>
    </lineage>
</organism>
<sequence length="195" mass="22890">MKKNLILIIGFCCFTMMSFTMNDIIDFLSTGTELNFNNEKYELAWSSHPNATYFKQEYLRKSDKLEKYEKMLMVEAIKTTLNPENVSQMKINELTNIKKVNPIVSFKQVQVSNQNDKIISFTISGGNILEWNVYRYQQQQAGKENMIILYAYSYRNYASTKEDVTKFMDYVKNNENKMIETITKTNIPKVKINQS</sequence>
<evidence type="ECO:0000313" key="2">
    <source>
        <dbReference type="EMBL" id="RVT71721.1"/>
    </source>
</evidence>
<keyword evidence="3" id="KW-1185">Reference proteome</keyword>
<keyword evidence="1" id="KW-0732">Signal</keyword>
<dbReference type="RefSeq" id="WP_128197455.1">
    <property type="nucleotide sequence ID" value="NZ_SACJ01000015.1"/>
</dbReference>
<feature type="signal peptide" evidence="1">
    <location>
        <begin position="1"/>
        <end position="22"/>
    </location>
</feature>
<name>A0A437KL03_9FLAO</name>
<dbReference type="AlphaFoldDB" id="A0A437KL03"/>
<proteinExistence type="predicted"/>
<evidence type="ECO:0000256" key="1">
    <source>
        <dbReference type="SAM" id="SignalP"/>
    </source>
</evidence>
<reference evidence="2 3" key="1">
    <citation type="submission" date="2019-01" db="EMBL/GenBank/DDBJ databases">
        <authorList>
            <person name="Chen W.-M."/>
        </authorList>
    </citation>
    <scope>NUCLEOTIDE SEQUENCE [LARGE SCALE GENOMIC DNA]</scope>
    <source>
        <strain evidence="2 3">BBQ-12</strain>
    </source>
</reference>
<accession>A0A437KL03</accession>
<dbReference type="EMBL" id="SACJ01000015">
    <property type="protein sequence ID" value="RVT71721.1"/>
    <property type="molecule type" value="Genomic_DNA"/>
</dbReference>
<dbReference type="Proteomes" id="UP000285211">
    <property type="component" value="Unassembled WGS sequence"/>
</dbReference>
<dbReference type="OrthoDB" id="6057861at2"/>
<evidence type="ECO:0000313" key="3">
    <source>
        <dbReference type="Proteomes" id="UP000285211"/>
    </source>
</evidence>
<evidence type="ECO:0008006" key="4">
    <source>
        <dbReference type="Google" id="ProtNLM"/>
    </source>
</evidence>
<gene>
    <name evidence="2" type="ORF">EOD40_16615</name>
</gene>